<evidence type="ECO:0000256" key="1">
    <source>
        <dbReference type="SAM" id="MobiDB-lite"/>
    </source>
</evidence>
<keyword evidence="2" id="KW-0732">Signal</keyword>
<reference evidence="3" key="1">
    <citation type="submission" date="2020-02" db="EMBL/GenBank/DDBJ databases">
        <authorList>
            <person name="Meier V. D."/>
        </authorList>
    </citation>
    <scope>NUCLEOTIDE SEQUENCE</scope>
    <source>
        <strain evidence="3">AVDCRST_MAG16</strain>
    </source>
</reference>
<dbReference type="EMBL" id="CADCUE010000082">
    <property type="protein sequence ID" value="CAA9325436.1"/>
    <property type="molecule type" value="Genomic_DNA"/>
</dbReference>
<feature type="compositionally biased region" description="Gly residues" evidence="1">
    <location>
        <begin position="66"/>
        <end position="78"/>
    </location>
</feature>
<feature type="region of interest" description="Disordered" evidence="1">
    <location>
        <begin position="61"/>
        <end position="86"/>
    </location>
</feature>
<dbReference type="InterPro" id="IPR006311">
    <property type="entry name" value="TAT_signal"/>
</dbReference>
<proteinExistence type="predicted"/>
<dbReference type="PROSITE" id="PS51318">
    <property type="entry name" value="TAT"/>
    <property type="match status" value="1"/>
</dbReference>
<feature type="chain" id="PRO_5027025206" evidence="2">
    <location>
        <begin position="32"/>
        <end position="86"/>
    </location>
</feature>
<gene>
    <name evidence="3" type="ORF">AVDCRST_MAG16-1016</name>
</gene>
<feature type="non-terminal residue" evidence="3">
    <location>
        <position position="86"/>
    </location>
</feature>
<feature type="signal peptide" evidence="2">
    <location>
        <begin position="1"/>
        <end position="31"/>
    </location>
</feature>
<accession>A0A6J4L6M7</accession>
<evidence type="ECO:0000256" key="2">
    <source>
        <dbReference type="SAM" id="SignalP"/>
    </source>
</evidence>
<dbReference type="AlphaFoldDB" id="A0A6J4L6M7"/>
<sequence length="86" mass="8605">MRSAHRRPLLAASTAAAAAAALLTPATPALAGSATSDQLITQGFRKAVTVSGIQEHLRAFQSHSDTGGGNRVAGGAGFGKSVEYVA</sequence>
<organism evidence="3">
    <name type="scientific">uncultured Frankineae bacterium</name>
    <dbReference type="NCBI Taxonomy" id="437475"/>
    <lineage>
        <taxon>Bacteria</taxon>
        <taxon>Bacillati</taxon>
        <taxon>Actinomycetota</taxon>
        <taxon>Actinomycetes</taxon>
        <taxon>Frankiales</taxon>
        <taxon>environmental samples</taxon>
    </lineage>
</organism>
<evidence type="ECO:0000313" key="3">
    <source>
        <dbReference type="EMBL" id="CAA9325436.1"/>
    </source>
</evidence>
<name>A0A6J4L6M7_9ACTN</name>
<protein>
    <submittedName>
        <fullName evidence="3">Uncharacterized protein</fullName>
    </submittedName>
</protein>